<dbReference type="Pfam" id="PF01991">
    <property type="entry name" value="vATP-synt_E"/>
    <property type="match status" value="1"/>
</dbReference>
<protein>
    <recommendedName>
        <fullName evidence="6">V-type proton ATPase subunit E</fullName>
    </recommendedName>
</protein>
<keyword evidence="2" id="KW-0813">Transport</keyword>
<dbReference type="OrthoDB" id="10263003at2759"/>
<evidence type="ECO:0000313" key="5">
    <source>
        <dbReference type="Proteomes" id="UP000466442"/>
    </source>
</evidence>
<dbReference type="SUPFAM" id="SSF160527">
    <property type="entry name" value="V-type ATPase subunit E-like"/>
    <property type="match status" value="1"/>
</dbReference>
<evidence type="ECO:0008006" key="6">
    <source>
        <dbReference type="Google" id="ProtNLM"/>
    </source>
</evidence>
<dbReference type="Gene3D" id="3.30.2320.30">
    <property type="entry name" value="ATP synthase, E subunit, C-terminal"/>
    <property type="match status" value="1"/>
</dbReference>
<dbReference type="InterPro" id="IPR002842">
    <property type="entry name" value="ATPase_V1_Esu"/>
</dbReference>
<keyword evidence="5" id="KW-1185">Reference proteome</keyword>
<dbReference type="AlphaFoldDB" id="A0A8S9XR71"/>
<dbReference type="InterPro" id="IPR038495">
    <property type="entry name" value="ATPase_E_C"/>
</dbReference>
<reference evidence="4" key="1">
    <citation type="journal article" date="2021" name="Mol. Ecol. Resour.">
        <title>Apolygus lucorum genome provides insights into omnivorousness and mesophyll feeding.</title>
        <authorList>
            <person name="Liu Y."/>
            <person name="Liu H."/>
            <person name="Wang H."/>
            <person name="Huang T."/>
            <person name="Liu B."/>
            <person name="Yang B."/>
            <person name="Yin L."/>
            <person name="Li B."/>
            <person name="Zhang Y."/>
            <person name="Zhang S."/>
            <person name="Jiang F."/>
            <person name="Zhang X."/>
            <person name="Ren Y."/>
            <person name="Wang B."/>
            <person name="Wang S."/>
            <person name="Lu Y."/>
            <person name="Wu K."/>
            <person name="Fan W."/>
            <person name="Wang G."/>
        </authorList>
    </citation>
    <scope>NUCLEOTIDE SEQUENCE</scope>
    <source>
        <strain evidence="4">12Hb</strain>
    </source>
</reference>
<evidence type="ECO:0000256" key="3">
    <source>
        <dbReference type="ARBA" id="ARBA00023065"/>
    </source>
</evidence>
<gene>
    <name evidence="4" type="ORF">GE061_013652</name>
</gene>
<dbReference type="Gene3D" id="6.10.250.1620">
    <property type="match status" value="1"/>
</dbReference>
<evidence type="ECO:0000256" key="1">
    <source>
        <dbReference type="ARBA" id="ARBA00005901"/>
    </source>
</evidence>
<sequence length="303" mass="34938">MPTNKELTLVDKGDPAMKGMRDMCMNILMEAEEKCEEIDVKCEEEYRFLKLKEIIEQRSKVKKMLEKRKNDVDREFRVHMTKLYNHSRLQQLEAKNNIVNQVMEEVKVKLAKERGHHYVKLLKLSMTQALYMLMEPEVTVICKKADKDVVADCLRDVGKAYEKKTLLHSKISISHEYLPDKNIGGVIVRNTTNDVSVDCLVDSRVEQVCRQAMPLIVDLLFADVKISEVPKDPLPVTSSKVQKAELVWFSAKPLDEHHKKSESMKVCRSWQSSADFTVLLQIVRKKQISCSTQYTASAVYSSR</sequence>
<dbReference type="EMBL" id="WIXP02000005">
    <property type="protein sequence ID" value="KAF6210546.1"/>
    <property type="molecule type" value="Genomic_DNA"/>
</dbReference>
<dbReference type="GO" id="GO:0046961">
    <property type="term" value="F:proton-transporting ATPase activity, rotational mechanism"/>
    <property type="evidence" value="ECO:0007669"/>
    <property type="project" value="InterPro"/>
</dbReference>
<dbReference type="PANTHER" id="PTHR45715">
    <property type="entry name" value="ATPASE H+-TRANSPORTING V1 SUBUNIT E1A-RELATED"/>
    <property type="match status" value="1"/>
</dbReference>
<name>A0A8S9XR71_APOLU</name>
<evidence type="ECO:0000313" key="4">
    <source>
        <dbReference type="EMBL" id="KAF6210546.1"/>
    </source>
</evidence>
<evidence type="ECO:0000256" key="2">
    <source>
        <dbReference type="ARBA" id="ARBA00022448"/>
    </source>
</evidence>
<proteinExistence type="inferred from homology"/>
<organism evidence="4 5">
    <name type="scientific">Apolygus lucorum</name>
    <name type="common">Small green plant bug</name>
    <name type="synonym">Lygocoris lucorum</name>
    <dbReference type="NCBI Taxonomy" id="248454"/>
    <lineage>
        <taxon>Eukaryota</taxon>
        <taxon>Metazoa</taxon>
        <taxon>Ecdysozoa</taxon>
        <taxon>Arthropoda</taxon>
        <taxon>Hexapoda</taxon>
        <taxon>Insecta</taxon>
        <taxon>Pterygota</taxon>
        <taxon>Neoptera</taxon>
        <taxon>Paraneoptera</taxon>
        <taxon>Hemiptera</taxon>
        <taxon>Heteroptera</taxon>
        <taxon>Panheteroptera</taxon>
        <taxon>Cimicomorpha</taxon>
        <taxon>Miridae</taxon>
        <taxon>Mirini</taxon>
        <taxon>Apolygus</taxon>
    </lineage>
</organism>
<keyword evidence="3" id="KW-0406">Ion transport</keyword>
<accession>A0A8S9XR71</accession>
<dbReference type="Proteomes" id="UP000466442">
    <property type="component" value="Linkage Group LG5"/>
</dbReference>
<comment type="similarity">
    <text evidence="1">Belongs to the V-ATPase E subunit family.</text>
</comment>
<dbReference type="GO" id="GO:0033178">
    <property type="term" value="C:proton-transporting two-sector ATPase complex, catalytic domain"/>
    <property type="evidence" value="ECO:0007669"/>
    <property type="project" value="InterPro"/>
</dbReference>
<comment type="caution">
    <text evidence="4">The sequence shown here is derived from an EMBL/GenBank/DDBJ whole genome shotgun (WGS) entry which is preliminary data.</text>
</comment>